<dbReference type="Gene3D" id="3.10.28.10">
    <property type="entry name" value="Homing endonucleases"/>
    <property type="match status" value="1"/>
</dbReference>
<dbReference type="PANTHER" id="PTHR47396">
    <property type="entry name" value="TYPE I RESTRICTION ENZYME ECOKI R PROTEIN"/>
    <property type="match status" value="1"/>
</dbReference>
<dbReference type="PROSITE" id="PS51192">
    <property type="entry name" value="HELICASE_ATP_BIND_1"/>
    <property type="match status" value="1"/>
</dbReference>
<dbReference type="SUPFAM" id="SSF52540">
    <property type="entry name" value="P-loop containing nucleoside triphosphate hydrolases"/>
    <property type="match status" value="1"/>
</dbReference>
<dbReference type="InterPro" id="IPR007869">
    <property type="entry name" value="Homing_endonuc_PI-Sce"/>
</dbReference>
<dbReference type="Proteomes" id="UP000188174">
    <property type="component" value="Chromosome"/>
</dbReference>
<evidence type="ECO:0000313" key="5">
    <source>
        <dbReference type="Proteomes" id="UP000188174"/>
    </source>
</evidence>
<keyword evidence="5" id="KW-1185">Reference proteome</keyword>
<gene>
    <name evidence="4" type="ORF">B0E33_01405</name>
</gene>
<dbReference type="Gene3D" id="2.170.16.10">
    <property type="entry name" value="Hedgehog/Intein (Hint) domain"/>
    <property type="match status" value="1"/>
</dbReference>
<dbReference type="EMBL" id="CP019630">
    <property type="protein sequence ID" value="AQQ02412.1"/>
    <property type="molecule type" value="Genomic_DNA"/>
</dbReference>
<dbReference type="PROSITE" id="PS50819">
    <property type="entry name" value="INTEIN_ENDONUCLEASE"/>
    <property type="match status" value="1"/>
</dbReference>
<dbReference type="InterPro" id="IPR006935">
    <property type="entry name" value="Helicase/UvrB_N"/>
</dbReference>
<dbReference type="SUPFAM" id="SSF55608">
    <property type="entry name" value="Homing endonucleases"/>
    <property type="match status" value="1"/>
</dbReference>
<dbReference type="Pfam" id="PF05204">
    <property type="entry name" value="Hom_end"/>
    <property type="match status" value="1"/>
</dbReference>
<dbReference type="InterPro" id="IPR027417">
    <property type="entry name" value="P-loop_NTPase"/>
</dbReference>
<dbReference type="InterPro" id="IPR027434">
    <property type="entry name" value="Homing_endonucl"/>
</dbReference>
<dbReference type="PANTHER" id="PTHR47396:SF1">
    <property type="entry name" value="ATP-DEPENDENT HELICASE IRC3-RELATED"/>
    <property type="match status" value="1"/>
</dbReference>
<dbReference type="Pfam" id="PF05203">
    <property type="entry name" value="Hom_end_hint"/>
    <property type="match status" value="1"/>
</dbReference>
<feature type="domain" description="Helicase C-terminal" evidence="3">
    <location>
        <begin position="581"/>
        <end position="740"/>
    </location>
</feature>
<feature type="domain" description="Helicase ATP-binding" evidence="2">
    <location>
        <begin position="367"/>
        <end position="506"/>
    </location>
</feature>
<dbReference type="SMART" id="SM00490">
    <property type="entry name" value="HELICc"/>
    <property type="match status" value="1"/>
</dbReference>
<proteinExistence type="predicted"/>
<dbReference type="InterPro" id="IPR007868">
    <property type="entry name" value="Hom_end_hint"/>
</dbReference>
<evidence type="ECO:0008006" key="6">
    <source>
        <dbReference type="Google" id="ProtNLM"/>
    </source>
</evidence>
<dbReference type="InterPro" id="IPR014001">
    <property type="entry name" value="Helicase_ATP-bd"/>
</dbReference>
<reference evidence="4 5" key="1">
    <citation type="submission" date="2017-02" db="EMBL/GenBank/DDBJ databases">
        <authorList>
            <person name="Jeong S."/>
        </authorList>
    </citation>
    <scope>NUCLEOTIDE SEQUENCE [LARGE SCALE GENOMIC DNA]</scope>
    <source>
        <strain evidence="4 5">RMAR6-6</strain>
    </source>
</reference>
<protein>
    <recommendedName>
        <fullName evidence="6">DOD-type homing endonuclease domain-containing protein</fullName>
    </recommendedName>
</protein>
<sequence length="918" mass="102095">MRLRPYQQEAKDAFNAFWDNGGNHGLADLATGCHASGTKILMHDGSVKRVEDIKVGDTLMGPDSSPRAVLALARGREEMARIKPLRGGEPFVVNLGHILPLVRTQRCADADTYPSYRGGVVRNVTVREWLGATKTFRHMHKLQRCGVTFPTRAKPLVDPWIVGALLGDGSVRRSVNITTMDLEIDHRFRKWAEEIGCEVRRAQKAKPNKAWTLFAKSPGPKNKHQNEAQKIIKKIGIYGKSCADKSIPEEYKTGSLETRRQVLAGLIDTDGHLTCCGYELVSKSRKLAEDAIFVARSLGLSASGPKSKFVNGDEYFRLHINGDVNQIPVVLERKKAKPRKKKKNPLRSGFTVEILPEDDYYGFSLDGDHLYLTADFTVHHNTGKSALIASQCADIHREYSGVGSLIIAPRKELIAQNSQTMLRIWPCAPIGINCSKLGRRDTRQPIIFATVNSIYRNPGILGTRDHIQIDEAHLLPPGEEGMYHDVIQHMLSVNPYLRVSGYTATPYRTDMGRLDGKGGLYEKTVYEYGIGEGIRDGWLCPLASPPGKRSAEIDVSNVPRSGGDFQIGAMGRAADEITEQAVEEIIELGANRRKWLVFSSGVQHAMSVCEAFRRRGISAEVIYGDMNDGERDSILKRFKSKAFRVLVNADILTTGFDDPEVDLIGVLRSVLSTSLIVQIWGRGTRVVWPQGFDPNEATVEERREAIEESSKPNCLAVDFGGNIRRHGPVDQIEVESRDSRGNEVVGKVSVNSVRSKHCPVCETEVGLATMQCPTCDHEWPKREPKHDAVAEREAKILSDGQAVAKSKWLEVKDTSFHLHHKIGAPTSLRIEYEAGLGAPYKDYLAFEQKGKPRQRAGEVWRRMGGDLPIPKTAEDALARVGELKIVTAISVRRPKPKSKYFNVVDRQYAEHRALEAAE</sequence>
<dbReference type="Gene3D" id="3.40.50.300">
    <property type="entry name" value="P-loop containing nucleotide triphosphate hydrolases"/>
    <property type="match status" value="2"/>
</dbReference>
<dbReference type="Pfam" id="PF00271">
    <property type="entry name" value="Helicase_C"/>
    <property type="match status" value="1"/>
</dbReference>
<evidence type="ECO:0000259" key="1">
    <source>
        <dbReference type="PROSITE" id="PS50819"/>
    </source>
</evidence>
<evidence type="ECO:0000313" key="4">
    <source>
        <dbReference type="EMBL" id="AQQ02412.1"/>
    </source>
</evidence>
<evidence type="ECO:0000259" key="3">
    <source>
        <dbReference type="PROSITE" id="PS51194"/>
    </source>
</evidence>
<organism evidence="4 5">
    <name type="scientific">Roseibium algicola</name>
    <dbReference type="NCBI Taxonomy" id="2857014"/>
    <lineage>
        <taxon>Bacteria</taxon>
        <taxon>Pseudomonadati</taxon>
        <taxon>Pseudomonadota</taxon>
        <taxon>Alphaproteobacteria</taxon>
        <taxon>Hyphomicrobiales</taxon>
        <taxon>Stappiaceae</taxon>
        <taxon>Roseibium</taxon>
    </lineage>
</organism>
<name>A0ABN4WQR2_9HYPH</name>
<dbReference type="InterPro" id="IPR050742">
    <property type="entry name" value="Helicase_Restrict-Modif_Enz"/>
</dbReference>
<dbReference type="InterPro" id="IPR004042">
    <property type="entry name" value="Intein_endonuc_central"/>
</dbReference>
<evidence type="ECO:0000259" key="2">
    <source>
        <dbReference type="PROSITE" id="PS51192"/>
    </source>
</evidence>
<accession>A0ABN4WQR2</accession>
<dbReference type="SUPFAM" id="SSF51294">
    <property type="entry name" value="Hedgehog/intein (Hint) domain"/>
    <property type="match status" value="1"/>
</dbReference>
<dbReference type="InterPro" id="IPR036844">
    <property type="entry name" value="Hint_dom_sf"/>
</dbReference>
<feature type="domain" description="DOD-type homing endonuclease" evidence="1">
    <location>
        <begin position="161"/>
        <end position="300"/>
    </location>
</feature>
<dbReference type="Pfam" id="PF04851">
    <property type="entry name" value="ResIII"/>
    <property type="match status" value="1"/>
</dbReference>
<dbReference type="InterPro" id="IPR001650">
    <property type="entry name" value="Helicase_C-like"/>
</dbReference>
<dbReference type="PROSITE" id="PS51194">
    <property type="entry name" value="HELICASE_CTER"/>
    <property type="match status" value="1"/>
</dbReference>